<dbReference type="Proteomes" id="UP000789390">
    <property type="component" value="Unassembled WGS sequence"/>
</dbReference>
<dbReference type="AlphaFoldDB" id="A0A8J2RR98"/>
<dbReference type="GO" id="GO:0005509">
    <property type="term" value="F:calcium ion binding"/>
    <property type="evidence" value="ECO:0007669"/>
    <property type="project" value="InterPro"/>
</dbReference>
<evidence type="ECO:0000313" key="3">
    <source>
        <dbReference type="Proteomes" id="UP000789390"/>
    </source>
</evidence>
<gene>
    <name evidence="2" type="ORF">DGAL_LOCUS11468</name>
</gene>
<protein>
    <recommendedName>
        <fullName evidence="1">EF-hand domain-containing protein</fullName>
    </recommendedName>
</protein>
<dbReference type="PROSITE" id="PS00018">
    <property type="entry name" value="EF_HAND_1"/>
    <property type="match status" value="1"/>
</dbReference>
<feature type="domain" description="EF-hand" evidence="1">
    <location>
        <begin position="123"/>
        <end position="159"/>
    </location>
</feature>
<dbReference type="InterPro" id="IPR018247">
    <property type="entry name" value="EF_Hand_1_Ca_BS"/>
</dbReference>
<organism evidence="2 3">
    <name type="scientific">Daphnia galeata</name>
    <dbReference type="NCBI Taxonomy" id="27404"/>
    <lineage>
        <taxon>Eukaryota</taxon>
        <taxon>Metazoa</taxon>
        <taxon>Ecdysozoa</taxon>
        <taxon>Arthropoda</taxon>
        <taxon>Crustacea</taxon>
        <taxon>Branchiopoda</taxon>
        <taxon>Diplostraca</taxon>
        <taxon>Cladocera</taxon>
        <taxon>Anomopoda</taxon>
        <taxon>Daphniidae</taxon>
        <taxon>Daphnia</taxon>
    </lineage>
</organism>
<proteinExistence type="predicted"/>
<evidence type="ECO:0000259" key="1">
    <source>
        <dbReference type="PROSITE" id="PS50222"/>
    </source>
</evidence>
<sequence length="159" mass="17728">METEDDKKLAAESALMKGKGALMMVLAGWGLIGLMLSTRAVEAAPHPAEYTSSVNNQRDFRSRRGFKTVGLATARGFGKRAPSSSSFISFQDAAEQIMQQQEENSNSDPDVFPVDWLVNYLQNKPEVIRYMVEHLLDHNGDGQVTTQEMMTSLQQQQED</sequence>
<dbReference type="PROSITE" id="PS50222">
    <property type="entry name" value="EF_HAND_2"/>
    <property type="match status" value="1"/>
</dbReference>
<reference evidence="2" key="1">
    <citation type="submission" date="2021-11" db="EMBL/GenBank/DDBJ databases">
        <authorList>
            <person name="Schell T."/>
        </authorList>
    </citation>
    <scope>NUCLEOTIDE SEQUENCE</scope>
    <source>
        <strain evidence="2">M5</strain>
    </source>
</reference>
<evidence type="ECO:0000313" key="2">
    <source>
        <dbReference type="EMBL" id="CAH0108102.1"/>
    </source>
</evidence>
<dbReference type="InterPro" id="IPR002048">
    <property type="entry name" value="EF_hand_dom"/>
</dbReference>
<dbReference type="EMBL" id="CAKKLH010000281">
    <property type="protein sequence ID" value="CAH0108102.1"/>
    <property type="molecule type" value="Genomic_DNA"/>
</dbReference>
<keyword evidence="3" id="KW-1185">Reference proteome</keyword>
<dbReference type="OrthoDB" id="6101901at2759"/>
<comment type="caution">
    <text evidence="2">The sequence shown here is derived from an EMBL/GenBank/DDBJ whole genome shotgun (WGS) entry which is preliminary data.</text>
</comment>
<accession>A0A8J2RR98</accession>
<name>A0A8J2RR98_9CRUS</name>